<proteinExistence type="predicted"/>
<reference evidence="5" key="1">
    <citation type="submission" date="2023-08" db="EMBL/GenBank/DDBJ databases">
        <authorList>
            <person name="Chen Y."/>
            <person name="Shah S."/>
            <person name="Dougan E. K."/>
            <person name="Thang M."/>
            <person name="Chan C."/>
        </authorList>
    </citation>
    <scope>NUCLEOTIDE SEQUENCE</scope>
</reference>
<feature type="region of interest" description="Disordered" evidence="3">
    <location>
        <begin position="51"/>
        <end position="141"/>
    </location>
</feature>
<dbReference type="InterPro" id="IPR000008">
    <property type="entry name" value="C2_dom"/>
</dbReference>
<feature type="compositionally biased region" description="Basic and acidic residues" evidence="3">
    <location>
        <begin position="116"/>
        <end position="141"/>
    </location>
</feature>
<keyword evidence="1" id="KW-0479">Metal-binding</keyword>
<dbReference type="PROSITE" id="PS50004">
    <property type="entry name" value="C2"/>
    <property type="match status" value="1"/>
</dbReference>
<keyword evidence="2" id="KW-0106">Calcium</keyword>
<gene>
    <name evidence="5" type="ORF">EVOR1521_LOCUS9339</name>
</gene>
<dbReference type="AlphaFoldDB" id="A0AA36I6R5"/>
<dbReference type="CDD" id="cd00030">
    <property type="entry name" value="C2"/>
    <property type="match status" value="1"/>
</dbReference>
<dbReference type="SMART" id="SM00239">
    <property type="entry name" value="C2"/>
    <property type="match status" value="1"/>
</dbReference>
<dbReference type="SUPFAM" id="SSF49562">
    <property type="entry name" value="C2 domain (Calcium/lipid-binding domain, CaLB)"/>
    <property type="match status" value="1"/>
</dbReference>
<name>A0AA36I6R5_9DINO</name>
<evidence type="ECO:0000259" key="4">
    <source>
        <dbReference type="PROSITE" id="PS50004"/>
    </source>
</evidence>
<dbReference type="GO" id="GO:0005509">
    <property type="term" value="F:calcium ion binding"/>
    <property type="evidence" value="ECO:0007669"/>
    <property type="project" value="TreeGrafter"/>
</dbReference>
<dbReference type="GO" id="GO:0016020">
    <property type="term" value="C:membrane"/>
    <property type="evidence" value="ECO:0007669"/>
    <property type="project" value="TreeGrafter"/>
</dbReference>
<organism evidence="5 6">
    <name type="scientific">Effrenium voratum</name>
    <dbReference type="NCBI Taxonomy" id="2562239"/>
    <lineage>
        <taxon>Eukaryota</taxon>
        <taxon>Sar</taxon>
        <taxon>Alveolata</taxon>
        <taxon>Dinophyceae</taxon>
        <taxon>Suessiales</taxon>
        <taxon>Symbiodiniaceae</taxon>
        <taxon>Effrenium</taxon>
    </lineage>
</organism>
<protein>
    <recommendedName>
        <fullName evidence="4">C2 domain-containing protein</fullName>
    </recommendedName>
</protein>
<dbReference type="EMBL" id="CAUJNA010000835">
    <property type="protein sequence ID" value="CAJ1381757.1"/>
    <property type="molecule type" value="Genomic_DNA"/>
</dbReference>
<dbReference type="PANTHER" id="PTHR45911">
    <property type="entry name" value="C2 DOMAIN-CONTAINING PROTEIN"/>
    <property type="match status" value="1"/>
</dbReference>
<dbReference type="InterPro" id="IPR035892">
    <property type="entry name" value="C2_domain_sf"/>
</dbReference>
<evidence type="ECO:0000313" key="6">
    <source>
        <dbReference type="Proteomes" id="UP001178507"/>
    </source>
</evidence>
<feature type="domain" description="C2" evidence="4">
    <location>
        <begin position="136"/>
        <end position="258"/>
    </location>
</feature>
<keyword evidence="6" id="KW-1185">Reference proteome</keyword>
<evidence type="ECO:0000256" key="3">
    <source>
        <dbReference type="SAM" id="MobiDB-lite"/>
    </source>
</evidence>
<sequence length="285" mass="31740">MGALHPKCCAVQEVQNNTAEAVSEAKLVSDQPIPPLGKPLWLSEAEEYVAMQTKQKEAEAAQRIQQIAAERAAEEERKAKEEEQKKEDAAAKAAKDEAEKKKKTTSPKKVAAPKVPKPEEAPKPDKEKEKEPEPKHDAEAKMDNAANKAKDADMRFEFEVKCVSARGLRDADWLEGTSDPYCLCEAVGKVRSKFKTKTVNNKENPVWNQAAKMQLSNGDKLKFSVYDQDMGKSDDFLGYTELEFGQIFPKGFEGELALKDASETAVKQEAFLKVRVRHLGTVTEK</sequence>
<evidence type="ECO:0000256" key="2">
    <source>
        <dbReference type="ARBA" id="ARBA00022837"/>
    </source>
</evidence>
<comment type="caution">
    <text evidence="5">The sequence shown here is derived from an EMBL/GenBank/DDBJ whole genome shotgun (WGS) entry which is preliminary data.</text>
</comment>
<dbReference type="Gene3D" id="2.60.40.150">
    <property type="entry name" value="C2 domain"/>
    <property type="match status" value="1"/>
</dbReference>
<accession>A0AA36I6R5</accession>
<dbReference type="Pfam" id="PF00168">
    <property type="entry name" value="C2"/>
    <property type="match status" value="1"/>
</dbReference>
<feature type="compositionally biased region" description="Low complexity" evidence="3">
    <location>
        <begin position="61"/>
        <end position="70"/>
    </location>
</feature>
<evidence type="ECO:0000256" key="1">
    <source>
        <dbReference type="ARBA" id="ARBA00022723"/>
    </source>
</evidence>
<dbReference type="PANTHER" id="PTHR45911:SF4">
    <property type="entry name" value="MULTIPLE C2 AND TRANSMEMBRANE DOMAIN-CONTAINING PROTEIN"/>
    <property type="match status" value="1"/>
</dbReference>
<dbReference type="Proteomes" id="UP001178507">
    <property type="component" value="Unassembled WGS sequence"/>
</dbReference>
<evidence type="ECO:0000313" key="5">
    <source>
        <dbReference type="EMBL" id="CAJ1381757.1"/>
    </source>
</evidence>
<feature type="compositionally biased region" description="Basic and acidic residues" evidence="3">
    <location>
        <begin position="71"/>
        <end position="100"/>
    </location>
</feature>